<feature type="non-terminal residue" evidence="2">
    <location>
        <position position="1"/>
    </location>
</feature>
<dbReference type="PANTHER" id="PTHR46961:SF8">
    <property type="entry name" value="DYNEIN AXONEMAL HEAVY CHAIN 7"/>
    <property type="match status" value="1"/>
</dbReference>
<dbReference type="InterPro" id="IPR035699">
    <property type="entry name" value="AAA_6"/>
</dbReference>
<feature type="domain" description="Dynein heavy chain hydrolytic ATP-binding dynein motor region" evidence="1">
    <location>
        <begin position="2"/>
        <end position="40"/>
    </location>
</feature>
<dbReference type="GO" id="GO:0051959">
    <property type="term" value="F:dynein light intermediate chain binding"/>
    <property type="evidence" value="ECO:0007669"/>
    <property type="project" value="InterPro"/>
</dbReference>
<dbReference type="PANTHER" id="PTHR46961">
    <property type="entry name" value="DYNEIN HEAVY CHAIN 1, AXONEMAL-LIKE PROTEIN"/>
    <property type="match status" value="1"/>
</dbReference>
<dbReference type="GO" id="GO:0005524">
    <property type="term" value="F:ATP binding"/>
    <property type="evidence" value="ECO:0007669"/>
    <property type="project" value="InterPro"/>
</dbReference>
<dbReference type="InterPro" id="IPR027417">
    <property type="entry name" value="P-loop_NTPase"/>
</dbReference>
<dbReference type="AlphaFoldDB" id="A0A146KF37"/>
<name>A0A146KF37_9EUKA</name>
<sequence>LKQKGYQDNPEFVLKIIQSYDTHIIRHGQMFVGESLTGKTIAREILAQAITNMATKYPNHQIYKPVDQYILS</sequence>
<gene>
    <name evidence="2" type="ORF">TPC1_11728</name>
</gene>
<proteinExistence type="predicted"/>
<dbReference type="GO" id="GO:0007018">
    <property type="term" value="P:microtubule-based movement"/>
    <property type="evidence" value="ECO:0007669"/>
    <property type="project" value="InterPro"/>
</dbReference>
<dbReference type="EMBL" id="GDID01001283">
    <property type="protein sequence ID" value="JAP95323.1"/>
    <property type="molecule type" value="Transcribed_RNA"/>
</dbReference>
<dbReference type="GO" id="GO:0030286">
    <property type="term" value="C:dynein complex"/>
    <property type="evidence" value="ECO:0007669"/>
    <property type="project" value="InterPro"/>
</dbReference>
<dbReference type="Gene3D" id="3.40.50.300">
    <property type="entry name" value="P-loop containing nucleotide triphosphate hydrolases"/>
    <property type="match status" value="1"/>
</dbReference>
<dbReference type="InterPro" id="IPR026983">
    <property type="entry name" value="DHC"/>
</dbReference>
<feature type="non-terminal residue" evidence="2">
    <location>
        <position position="72"/>
    </location>
</feature>
<dbReference type="Pfam" id="PF12774">
    <property type="entry name" value="AAA_6"/>
    <property type="match status" value="1"/>
</dbReference>
<reference evidence="2" key="1">
    <citation type="submission" date="2015-07" db="EMBL/GenBank/DDBJ databases">
        <title>Adaptation to a free-living lifestyle via gene acquisitions in the diplomonad Trepomonas sp. PC1.</title>
        <authorList>
            <person name="Xu F."/>
            <person name="Jerlstrom-Hultqvist J."/>
            <person name="Kolisko M."/>
            <person name="Simpson A.G.B."/>
            <person name="Roger A.J."/>
            <person name="Svard S.G."/>
            <person name="Andersson J.O."/>
        </authorList>
    </citation>
    <scope>NUCLEOTIDE SEQUENCE</scope>
    <source>
        <strain evidence="2">PC1</strain>
    </source>
</reference>
<protein>
    <submittedName>
        <fullName evidence="2">Dynein heavy chain</fullName>
    </submittedName>
</protein>
<organism evidence="2">
    <name type="scientific">Trepomonas sp. PC1</name>
    <dbReference type="NCBI Taxonomy" id="1076344"/>
    <lineage>
        <taxon>Eukaryota</taxon>
        <taxon>Metamonada</taxon>
        <taxon>Diplomonadida</taxon>
        <taxon>Hexamitidae</taxon>
        <taxon>Hexamitinae</taxon>
        <taxon>Trepomonas</taxon>
    </lineage>
</organism>
<evidence type="ECO:0000259" key="1">
    <source>
        <dbReference type="Pfam" id="PF12774"/>
    </source>
</evidence>
<accession>A0A146KF37</accession>
<dbReference type="GO" id="GO:0045505">
    <property type="term" value="F:dynein intermediate chain binding"/>
    <property type="evidence" value="ECO:0007669"/>
    <property type="project" value="InterPro"/>
</dbReference>
<evidence type="ECO:0000313" key="2">
    <source>
        <dbReference type="EMBL" id="JAP95323.1"/>
    </source>
</evidence>